<dbReference type="AlphaFoldDB" id="A0A3S5AD80"/>
<sequence>MWRCIDIRFGFLKALCYAGVQRQSPRQEGSGLQASASLHPIAQSPGRSSDRLICGLCHACRRLGSGSPGSADIHTHIQGCL</sequence>
<accession>A0A3S5AD80</accession>
<proteinExistence type="predicted"/>
<evidence type="ECO:0000313" key="3">
    <source>
        <dbReference type="Proteomes" id="UP000784294"/>
    </source>
</evidence>
<dbReference type="EMBL" id="CAAALY010079316">
    <property type="protein sequence ID" value="VEL26297.1"/>
    <property type="molecule type" value="Genomic_DNA"/>
</dbReference>
<evidence type="ECO:0000313" key="2">
    <source>
        <dbReference type="EMBL" id="VEL26297.1"/>
    </source>
</evidence>
<organism evidence="2 3">
    <name type="scientific">Protopolystoma xenopodis</name>
    <dbReference type="NCBI Taxonomy" id="117903"/>
    <lineage>
        <taxon>Eukaryota</taxon>
        <taxon>Metazoa</taxon>
        <taxon>Spiralia</taxon>
        <taxon>Lophotrochozoa</taxon>
        <taxon>Platyhelminthes</taxon>
        <taxon>Monogenea</taxon>
        <taxon>Polyopisthocotylea</taxon>
        <taxon>Polystomatidea</taxon>
        <taxon>Polystomatidae</taxon>
        <taxon>Protopolystoma</taxon>
    </lineage>
</organism>
<reference evidence="2" key="1">
    <citation type="submission" date="2018-11" db="EMBL/GenBank/DDBJ databases">
        <authorList>
            <consortium name="Pathogen Informatics"/>
        </authorList>
    </citation>
    <scope>NUCLEOTIDE SEQUENCE</scope>
</reference>
<evidence type="ECO:0000256" key="1">
    <source>
        <dbReference type="SAM" id="MobiDB-lite"/>
    </source>
</evidence>
<gene>
    <name evidence="2" type="ORF">PXEA_LOCUS19737</name>
</gene>
<name>A0A3S5AD80_9PLAT</name>
<keyword evidence="3" id="KW-1185">Reference proteome</keyword>
<comment type="caution">
    <text evidence="2">The sequence shown here is derived from an EMBL/GenBank/DDBJ whole genome shotgun (WGS) entry which is preliminary data.</text>
</comment>
<protein>
    <submittedName>
        <fullName evidence="2">Uncharacterized protein</fullName>
    </submittedName>
</protein>
<dbReference type="Proteomes" id="UP000784294">
    <property type="component" value="Unassembled WGS sequence"/>
</dbReference>
<feature type="region of interest" description="Disordered" evidence="1">
    <location>
        <begin position="28"/>
        <end position="48"/>
    </location>
</feature>